<dbReference type="OrthoDB" id="7473114at2759"/>
<keyword evidence="2" id="KW-0808">Transferase</keyword>
<dbReference type="InterPro" id="IPR013103">
    <property type="entry name" value="RVT_2"/>
</dbReference>
<dbReference type="EMBL" id="WOCE01000012">
    <property type="protein sequence ID" value="KAE9603142.1"/>
    <property type="molecule type" value="Genomic_DNA"/>
</dbReference>
<keyword evidence="2" id="KW-0548">Nucleotidyltransferase</keyword>
<dbReference type="Proteomes" id="UP000447434">
    <property type="component" value="Chromosome 12"/>
</dbReference>
<organism evidence="2 3">
    <name type="scientific">Lupinus albus</name>
    <name type="common">White lupine</name>
    <name type="synonym">Lupinus termis</name>
    <dbReference type="NCBI Taxonomy" id="3870"/>
    <lineage>
        <taxon>Eukaryota</taxon>
        <taxon>Viridiplantae</taxon>
        <taxon>Streptophyta</taxon>
        <taxon>Embryophyta</taxon>
        <taxon>Tracheophyta</taxon>
        <taxon>Spermatophyta</taxon>
        <taxon>Magnoliopsida</taxon>
        <taxon>eudicotyledons</taxon>
        <taxon>Gunneridae</taxon>
        <taxon>Pentapetalae</taxon>
        <taxon>rosids</taxon>
        <taxon>fabids</taxon>
        <taxon>Fabales</taxon>
        <taxon>Fabaceae</taxon>
        <taxon>Papilionoideae</taxon>
        <taxon>50 kb inversion clade</taxon>
        <taxon>genistoids sensu lato</taxon>
        <taxon>core genistoids</taxon>
        <taxon>Genisteae</taxon>
        <taxon>Lupinus</taxon>
    </lineage>
</organism>
<dbReference type="AlphaFoldDB" id="A0A6A4PNS8"/>
<evidence type="ECO:0000313" key="2">
    <source>
        <dbReference type="EMBL" id="KAE9603142.1"/>
    </source>
</evidence>
<feature type="domain" description="Reverse transcriptase Ty1/copia-type" evidence="1">
    <location>
        <begin position="14"/>
        <end position="70"/>
    </location>
</feature>
<sequence>MLQPFMLTPLAISYFSPTTKMVTIRCLLALASAQNWSLYQLDVNNTFLYSDLFEEIYMSLPPGFQRQGESCVLPQQILIWIKISLSYMVFQVLYNYSRCWICSVRIILFIVNM</sequence>
<dbReference type="GO" id="GO:0003964">
    <property type="term" value="F:RNA-directed DNA polymerase activity"/>
    <property type="evidence" value="ECO:0007669"/>
    <property type="project" value="UniProtKB-KW"/>
</dbReference>
<gene>
    <name evidence="2" type="ORF">Lalb_Chr12g0207331</name>
</gene>
<proteinExistence type="predicted"/>
<comment type="caution">
    <text evidence="2">The sequence shown here is derived from an EMBL/GenBank/DDBJ whole genome shotgun (WGS) entry which is preliminary data.</text>
</comment>
<keyword evidence="3" id="KW-1185">Reference proteome</keyword>
<protein>
    <submittedName>
        <fullName evidence="2">Putative RNA-directed DNA polymerase</fullName>
    </submittedName>
</protein>
<accession>A0A6A4PNS8</accession>
<reference evidence="3" key="1">
    <citation type="journal article" date="2020" name="Nat. Commun.">
        <title>Genome sequence of the cluster root forming white lupin.</title>
        <authorList>
            <person name="Hufnagel B."/>
            <person name="Marques A."/>
            <person name="Soriano A."/>
            <person name="Marques L."/>
            <person name="Divol F."/>
            <person name="Doumas P."/>
            <person name="Sallet E."/>
            <person name="Mancinotti D."/>
            <person name="Carrere S."/>
            <person name="Marande W."/>
            <person name="Arribat S."/>
            <person name="Keller J."/>
            <person name="Huneau C."/>
            <person name="Blein T."/>
            <person name="Aime D."/>
            <person name="Laguerre M."/>
            <person name="Taylor J."/>
            <person name="Schubert V."/>
            <person name="Nelson M."/>
            <person name="Geu-Flores F."/>
            <person name="Crespi M."/>
            <person name="Gallardo-Guerrero K."/>
            <person name="Delaux P.-M."/>
            <person name="Salse J."/>
            <person name="Berges H."/>
            <person name="Guyot R."/>
            <person name="Gouzy J."/>
            <person name="Peret B."/>
        </authorList>
    </citation>
    <scope>NUCLEOTIDE SEQUENCE [LARGE SCALE GENOMIC DNA]</scope>
    <source>
        <strain evidence="3">cv. Amiga</strain>
    </source>
</reference>
<keyword evidence="2" id="KW-0695">RNA-directed DNA polymerase</keyword>
<dbReference type="Pfam" id="PF07727">
    <property type="entry name" value="RVT_2"/>
    <property type="match status" value="1"/>
</dbReference>
<evidence type="ECO:0000313" key="3">
    <source>
        <dbReference type="Proteomes" id="UP000447434"/>
    </source>
</evidence>
<name>A0A6A4PNS8_LUPAL</name>
<evidence type="ECO:0000259" key="1">
    <source>
        <dbReference type="Pfam" id="PF07727"/>
    </source>
</evidence>